<evidence type="ECO:0000256" key="7">
    <source>
        <dbReference type="ARBA" id="ARBA00022840"/>
    </source>
</evidence>
<dbReference type="SMART" id="SM00388">
    <property type="entry name" value="HisKA"/>
    <property type="match status" value="1"/>
</dbReference>
<dbReference type="InterPro" id="IPR036097">
    <property type="entry name" value="HisK_dim/P_sf"/>
</dbReference>
<feature type="domain" description="Histidine kinase" evidence="11">
    <location>
        <begin position="308"/>
        <end position="521"/>
    </location>
</feature>
<dbReference type="Proteomes" id="UP000004956">
    <property type="component" value="Unassembled WGS sequence"/>
</dbReference>
<evidence type="ECO:0000313" key="13">
    <source>
        <dbReference type="Proteomes" id="UP000004956"/>
    </source>
</evidence>
<dbReference type="AlphaFoldDB" id="H3KEB7"/>
<dbReference type="InterPro" id="IPR004358">
    <property type="entry name" value="Sig_transdc_His_kin-like_C"/>
</dbReference>
<dbReference type="EMBL" id="AFBQ01000147">
    <property type="protein sequence ID" value="EHY31541.1"/>
    <property type="molecule type" value="Genomic_DNA"/>
</dbReference>
<keyword evidence="10" id="KW-0812">Transmembrane</keyword>
<dbReference type="Gene3D" id="3.30.565.10">
    <property type="entry name" value="Histidine kinase-like ATPase, C-terminal domain"/>
    <property type="match status" value="1"/>
</dbReference>
<dbReference type="GO" id="GO:0000155">
    <property type="term" value="F:phosphorelay sensor kinase activity"/>
    <property type="evidence" value="ECO:0007669"/>
    <property type="project" value="InterPro"/>
</dbReference>
<name>H3KEB7_9BURK</name>
<comment type="caution">
    <text evidence="12">The sequence shown here is derived from an EMBL/GenBank/DDBJ whole genome shotgun (WGS) entry which is preliminary data.</text>
</comment>
<dbReference type="Gene3D" id="1.10.287.130">
    <property type="match status" value="1"/>
</dbReference>
<keyword evidence="3" id="KW-0597">Phosphoprotein</keyword>
<dbReference type="Gene3D" id="3.40.190.10">
    <property type="entry name" value="Periplasmic binding protein-like II"/>
    <property type="match status" value="1"/>
</dbReference>
<dbReference type="SUPFAM" id="SSF47384">
    <property type="entry name" value="Homodimeric domain of signal transducing histidine kinase"/>
    <property type="match status" value="1"/>
</dbReference>
<dbReference type="Pfam" id="PF12974">
    <property type="entry name" value="Phosphonate-bd"/>
    <property type="match status" value="1"/>
</dbReference>
<keyword evidence="10" id="KW-0472">Membrane</keyword>
<dbReference type="SUPFAM" id="SSF55874">
    <property type="entry name" value="ATPase domain of HSP90 chaperone/DNA topoisomerase II/histidine kinase"/>
    <property type="match status" value="1"/>
</dbReference>
<dbReference type="Pfam" id="PF02518">
    <property type="entry name" value="HATPase_c"/>
    <property type="match status" value="1"/>
</dbReference>
<dbReference type="InterPro" id="IPR005467">
    <property type="entry name" value="His_kinase_dom"/>
</dbReference>
<evidence type="ECO:0000256" key="1">
    <source>
        <dbReference type="ARBA" id="ARBA00000085"/>
    </source>
</evidence>
<evidence type="ECO:0000259" key="11">
    <source>
        <dbReference type="PROSITE" id="PS50109"/>
    </source>
</evidence>
<dbReference type="InterPro" id="IPR036890">
    <property type="entry name" value="HATPase_C_sf"/>
</dbReference>
<dbReference type="PRINTS" id="PR00344">
    <property type="entry name" value="BCTRLSENSOR"/>
</dbReference>
<evidence type="ECO:0000256" key="10">
    <source>
        <dbReference type="SAM" id="Phobius"/>
    </source>
</evidence>
<evidence type="ECO:0000256" key="2">
    <source>
        <dbReference type="ARBA" id="ARBA00012438"/>
    </source>
</evidence>
<keyword evidence="13" id="KW-1185">Reference proteome</keyword>
<dbReference type="InterPro" id="IPR003594">
    <property type="entry name" value="HATPase_dom"/>
</dbReference>
<protein>
    <recommendedName>
        <fullName evidence="2">histidine kinase</fullName>
        <ecNumber evidence="2">2.7.13.3</ecNumber>
    </recommendedName>
</protein>
<sequence length="603" mass="66919">MDSDRYALALSNGRVEQLATFQPVTATGADNAQGSVVFAKRGHRWNLPPEARDLPVPPGPARSALETLRGARVAAVDDVRLSSWLAAAGEAQHRGIPEKMLREQTTFFEHAPEAVLNAVLAGTHDVGILPTCILENFERAGRINIAEDLRILNPQPTDQLRCQHSTATYPGWAFGVQPDVSAVRKKTMSSILYAMRTRDYGGEWQLPTLNRSLYDLFYELKIGPYEHLATWSFERFMRENAEAIALITMLAFLVVFYAVSLSVLVRRKTKELREALEARDLIEAEAAQSRQHIANLERTGIVGQMSTIIAHELKQPLSAITNYANALHRRMEGDRFDKESFNFALTEITNEADRASKIVERVRAYAKHDYPPRKVCDLAEVIGNSITTFRRSRQTNAQIAVRVNPKSMAEVDAWEIELALLNLLKNAADAISGVPDPLIEVTLTPQDADTWTLIVGDNGPEISDEDLARFFKPLQTSKGANGMGLGLSIVANIAERHAGRIRVERNGRRGVRFVFTFPRVHEPGERVEDLMLPPRFQLFGETRQTAPANFPTAQASKPMLHAMRPGSAVDEGQPVTIHSKGLSDVVRRMEAGGVLTDDPDDPV</sequence>
<keyword evidence="6 12" id="KW-0418">Kinase</keyword>
<dbReference type="PROSITE" id="PS50109">
    <property type="entry name" value="HIS_KIN"/>
    <property type="match status" value="1"/>
</dbReference>
<feature type="coiled-coil region" evidence="9">
    <location>
        <begin position="265"/>
        <end position="299"/>
    </location>
</feature>
<evidence type="ECO:0000256" key="5">
    <source>
        <dbReference type="ARBA" id="ARBA00022741"/>
    </source>
</evidence>
<dbReference type="PANTHER" id="PTHR43065">
    <property type="entry name" value="SENSOR HISTIDINE KINASE"/>
    <property type="match status" value="1"/>
</dbReference>
<dbReference type="HOGENOM" id="CLU_460477_0_0_4"/>
<dbReference type="Pfam" id="PF00512">
    <property type="entry name" value="HisKA"/>
    <property type="match status" value="1"/>
</dbReference>
<keyword evidence="10" id="KW-1133">Transmembrane helix</keyword>
<keyword evidence="5" id="KW-0547">Nucleotide-binding</keyword>
<organism evidence="12 13">
    <name type="scientific">Sutterella parvirubra YIT 11816</name>
    <dbReference type="NCBI Taxonomy" id="762967"/>
    <lineage>
        <taxon>Bacteria</taxon>
        <taxon>Pseudomonadati</taxon>
        <taxon>Pseudomonadota</taxon>
        <taxon>Betaproteobacteria</taxon>
        <taxon>Burkholderiales</taxon>
        <taxon>Sutterellaceae</taxon>
        <taxon>Sutterella</taxon>
    </lineage>
</organism>
<keyword evidence="8" id="KW-0902">Two-component regulatory system</keyword>
<dbReference type="SMART" id="SM00387">
    <property type="entry name" value="HATPase_c"/>
    <property type="match status" value="1"/>
</dbReference>
<evidence type="ECO:0000256" key="6">
    <source>
        <dbReference type="ARBA" id="ARBA00022777"/>
    </source>
</evidence>
<accession>H3KEB7</accession>
<dbReference type="InterPro" id="IPR003661">
    <property type="entry name" value="HisK_dim/P_dom"/>
</dbReference>
<feature type="non-terminal residue" evidence="12">
    <location>
        <position position="603"/>
    </location>
</feature>
<dbReference type="GO" id="GO:0005524">
    <property type="term" value="F:ATP binding"/>
    <property type="evidence" value="ECO:0007669"/>
    <property type="project" value="UniProtKB-KW"/>
</dbReference>
<evidence type="ECO:0000256" key="4">
    <source>
        <dbReference type="ARBA" id="ARBA00022679"/>
    </source>
</evidence>
<dbReference type="EC" id="2.7.13.3" evidence="2"/>
<dbReference type="PANTHER" id="PTHR43065:SF46">
    <property type="entry name" value="C4-DICARBOXYLATE TRANSPORT SENSOR PROTEIN DCTB"/>
    <property type="match status" value="1"/>
</dbReference>
<dbReference type="STRING" id="762967.HMPREF9440_01081"/>
<comment type="catalytic activity">
    <reaction evidence="1">
        <text>ATP + protein L-histidine = ADP + protein N-phospho-L-histidine.</text>
        <dbReference type="EC" id="2.7.13.3"/>
    </reaction>
</comment>
<proteinExistence type="predicted"/>
<keyword evidence="4" id="KW-0808">Transferase</keyword>
<evidence type="ECO:0000256" key="9">
    <source>
        <dbReference type="SAM" id="Coils"/>
    </source>
</evidence>
<dbReference type="CDD" id="cd00082">
    <property type="entry name" value="HisKA"/>
    <property type="match status" value="1"/>
</dbReference>
<reference evidence="12 13" key="1">
    <citation type="submission" date="2011-11" db="EMBL/GenBank/DDBJ databases">
        <authorList>
            <person name="Weinstock G."/>
            <person name="Sodergren E."/>
            <person name="Clifton S."/>
            <person name="Fulton L."/>
            <person name="Fulton B."/>
            <person name="Courtney L."/>
            <person name="Fronick C."/>
            <person name="Harrison M."/>
            <person name="Strong C."/>
            <person name="Farmer C."/>
            <person name="Delahaunty K."/>
            <person name="Markovic C."/>
            <person name="Hall O."/>
            <person name="Minx P."/>
            <person name="Tomlinson C."/>
            <person name="Mitreva M."/>
            <person name="Hou S."/>
            <person name="Chen J."/>
            <person name="Wollam A."/>
            <person name="Pepin K.H."/>
            <person name="Johnson M."/>
            <person name="Bhonagiri V."/>
            <person name="Zhang X."/>
            <person name="Suruliraj S."/>
            <person name="Warren W."/>
            <person name="Chinwalla A."/>
            <person name="Mardis E.R."/>
            <person name="Wilson R.K."/>
        </authorList>
    </citation>
    <scope>NUCLEOTIDE SEQUENCE [LARGE SCALE GENOMIC DNA]</scope>
    <source>
        <strain evidence="12 13">YIT 11816</strain>
    </source>
</reference>
<gene>
    <name evidence="12" type="ORF">HMPREF9440_01081</name>
</gene>
<evidence type="ECO:0000256" key="8">
    <source>
        <dbReference type="ARBA" id="ARBA00023012"/>
    </source>
</evidence>
<evidence type="ECO:0000256" key="3">
    <source>
        <dbReference type="ARBA" id="ARBA00022553"/>
    </source>
</evidence>
<keyword evidence="7" id="KW-0067">ATP-binding</keyword>
<evidence type="ECO:0000313" key="12">
    <source>
        <dbReference type="EMBL" id="EHY31541.1"/>
    </source>
</evidence>
<keyword evidence="9" id="KW-0175">Coiled coil</keyword>
<feature type="transmembrane region" description="Helical" evidence="10">
    <location>
        <begin position="243"/>
        <end position="265"/>
    </location>
</feature>